<reference evidence="2" key="1">
    <citation type="journal article" date="2019" name="Int. J. Syst. Evol. Microbiol.">
        <title>The Global Catalogue of Microorganisms (GCM) 10K type strain sequencing project: providing services to taxonomists for standard genome sequencing and annotation.</title>
        <authorList>
            <consortium name="The Broad Institute Genomics Platform"/>
            <consortium name="The Broad Institute Genome Sequencing Center for Infectious Disease"/>
            <person name="Wu L."/>
            <person name="Ma J."/>
        </authorList>
    </citation>
    <scope>NUCLEOTIDE SEQUENCE [LARGE SCALE GENOMIC DNA]</scope>
    <source>
        <strain evidence="2">KCTC 23701</strain>
    </source>
</reference>
<keyword evidence="2" id="KW-1185">Reference proteome</keyword>
<dbReference type="Proteomes" id="UP000604737">
    <property type="component" value="Unassembled WGS sequence"/>
</dbReference>
<proteinExistence type="predicted"/>
<dbReference type="RefSeq" id="WP_189459270.1">
    <property type="nucleotide sequence ID" value="NZ_BMYO01000003.1"/>
</dbReference>
<organism evidence="1 2">
    <name type="scientific">Jeongeupia chitinilytica</name>
    <dbReference type="NCBI Taxonomy" id="1041641"/>
    <lineage>
        <taxon>Bacteria</taxon>
        <taxon>Pseudomonadati</taxon>
        <taxon>Pseudomonadota</taxon>
        <taxon>Betaproteobacteria</taxon>
        <taxon>Neisseriales</taxon>
        <taxon>Chitinibacteraceae</taxon>
        <taxon>Jeongeupia</taxon>
    </lineage>
</organism>
<gene>
    <name evidence="1" type="ORF">GCM10007350_11940</name>
</gene>
<sequence length="177" mass="19932">MPQVKFEAWINENDQNDPGHMTMLDLQTGHHIEFTMGGTPNGFSVTVTNVLTDEPYTANSRNLVLSQKNVAQNWDSQVSKQRGGMMRFTGACSYVVDITDAEYGYLRGQAAIRFAVGEYNFLREAQVARPLASRCLTLLEELAKRRGQRLVAGKAIEVLRDFERLNVVTGKQMIDWS</sequence>
<dbReference type="EMBL" id="BMYO01000003">
    <property type="protein sequence ID" value="GHD59903.1"/>
    <property type="molecule type" value="Genomic_DNA"/>
</dbReference>
<evidence type="ECO:0000313" key="1">
    <source>
        <dbReference type="EMBL" id="GHD59903.1"/>
    </source>
</evidence>
<name>A0ABQ3GZF9_9NEIS</name>
<accession>A0ABQ3GZF9</accession>
<protein>
    <submittedName>
        <fullName evidence="1">Uncharacterized protein</fullName>
    </submittedName>
</protein>
<comment type="caution">
    <text evidence="1">The sequence shown here is derived from an EMBL/GenBank/DDBJ whole genome shotgun (WGS) entry which is preliminary data.</text>
</comment>
<evidence type="ECO:0000313" key="2">
    <source>
        <dbReference type="Proteomes" id="UP000604737"/>
    </source>
</evidence>